<reference evidence="10 11" key="1">
    <citation type="submission" date="2018-07" db="EMBL/GenBank/DDBJ databases">
        <title>Corallincola holothuriorum sp. nov., a new facultative anaerobe isolated from sea cucumber Apostichopus japonicus.</title>
        <authorList>
            <person name="Xia H."/>
        </authorList>
    </citation>
    <scope>NUCLEOTIDE SEQUENCE [LARGE SCALE GENOMIC DNA]</scope>
    <source>
        <strain evidence="10 11">C4</strain>
    </source>
</reference>
<dbReference type="Gene3D" id="3.30.360.10">
    <property type="entry name" value="Dihydrodipicolinate Reductase, domain 2"/>
    <property type="match status" value="1"/>
</dbReference>
<gene>
    <name evidence="7" type="primary">argC</name>
    <name evidence="10" type="ORF">DU002_16860</name>
</gene>
<comment type="similarity">
    <text evidence="7">Belongs to the NAGSA dehydrogenase family. Type 1 subfamily.</text>
</comment>
<dbReference type="GO" id="GO:0070401">
    <property type="term" value="F:NADP+ binding"/>
    <property type="evidence" value="ECO:0007669"/>
    <property type="project" value="InterPro"/>
</dbReference>
<dbReference type="InterPro" id="IPR036291">
    <property type="entry name" value="NAD(P)-bd_dom_sf"/>
</dbReference>
<dbReference type="InterPro" id="IPR023013">
    <property type="entry name" value="AGPR_AS"/>
</dbReference>
<dbReference type="InterPro" id="IPR000534">
    <property type="entry name" value="Semialdehyde_DH_NAD-bd"/>
</dbReference>
<name>A0A368N754_9GAMM</name>
<evidence type="ECO:0000259" key="9">
    <source>
        <dbReference type="SMART" id="SM00859"/>
    </source>
</evidence>
<comment type="subcellular location">
    <subcellularLocation>
        <location evidence="7">Cytoplasm</location>
    </subcellularLocation>
</comment>
<dbReference type="SMART" id="SM00859">
    <property type="entry name" value="Semialdhyde_dh"/>
    <property type="match status" value="1"/>
</dbReference>
<dbReference type="SUPFAM" id="SSF51735">
    <property type="entry name" value="NAD(P)-binding Rossmann-fold domains"/>
    <property type="match status" value="1"/>
</dbReference>
<evidence type="ECO:0000313" key="11">
    <source>
        <dbReference type="Proteomes" id="UP000252558"/>
    </source>
</evidence>
<dbReference type="UniPathway" id="UPA00068">
    <property type="reaction ID" value="UER00108"/>
</dbReference>
<evidence type="ECO:0000256" key="3">
    <source>
        <dbReference type="ARBA" id="ARBA00022605"/>
    </source>
</evidence>
<dbReference type="Pfam" id="PF22698">
    <property type="entry name" value="Semialdhyde_dhC_1"/>
    <property type="match status" value="1"/>
</dbReference>
<keyword evidence="11" id="KW-1185">Reference proteome</keyword>
<sequence>MVKCSIIGASGYTGAELANLVEQHPQMTLKAIYVSERSADADTELGTLHRRYLGQLNLPLTPLATADVAKAAEGVDLVFLATDHKVSVALAPGLLETGVTVMDLSGGFRFDTAAPYDQFYGFTHDSPEWLEQAVYGLAEWNAAEISHAQLVAVPGCYPTASLLALKPLQEAGLLKAETTPVINAVSGVSGAGRKASMVNSFCEVSYNPYGVLNHRHQPEIALHLGNSVIFTPHLGNFPRGIVATITAQLADGVTAAAIDQAYDHAYAGKPAVRLYNQLSPGHWPSIGGVANTPYCDIGWKADLESGHIVIGSAIDNLLKGAASQAIQCANIRFGLTNYPISKKAAL</sequence>
<evidence type="ECO:0000256" key="8">
    <source>
        <dbReference type="PROSITE-ProRule" id="PRU10010"/>
    </source>
</evidence>
<dbReference type="EC" id="1.2.1.38" evidence="7"/>
<accession>A0A368N754</accession>
<proteinExistence type="inferred from homology"/>
<comment type="caution">
    <text evidence="10">The sequence shown here is derived from an EMBL/GenBank/DDBJ whole genome shotgun (WGS) entry which is preliminary data.</text>
</comment>
<evidence type="ECO:0000256" key="7">
    <source>
        <dbReference type="HAMAP-Rule" id="MF_00150"/>
    </source>
</evidence>
<keyword evidence="3 7" id="KW-0028">Amino-acid biosynthesis</keyword>
<dbReference type="AlphaFoldDB" id="A0A368N754"/>
<feature type="active site" evidence="7 8">
    <location>
        <position position="156"/>
    </location>
</feature>
<dbReference type="GO" id="GO:0006526">
    <property type="term" value="P:L-arginine biosynthetic process"/>
    <property type="evidence" value="ECO:0007669"/>
    <property type="project" value="UniProtKB-UniRule"/>
</dbReference>
<organism evidence="10 11">
    <name type="scientific">Corallincola holothuriorum</name>
    <dbReference type="NCBI Taxonomy" id="2282215"/>
    <lineage>
        <taxon>Bacteria</taxon>
        <taxon>Pseudomonadati</taxon>
        <taxon>Pseudomonadota</taxon>
        <taxon>Gammaproteobacteria</taxon>
        <taxon>Alteromonadales</taxon>
        <taxon>Psychromonadaceae</taxon>
        <taxon>Corallincola</taxon>
    </lineage>
</organism>
<dbReference type="OrthoDB" id="9801289at2"/>
<dbReference type="Proteomes" id="UP000252558">
    <property type="component" value="Unassembled WGS sequence"/>
</dbReference>
<dbReference type="InterPro" id="IPR000706">
    <property type="entry name" value="AGPR_type-1"/>
</dbReference>
<evidence type="ECO:0000313" key="10">
    <source>
        <dbReference type="EMBL" id="RCU45099.1"/>
    </source>
</evidence>
<dbReference type="GO" id="GO:0003942">
    <property type="term" value="F:N-acetyl-gamma-glutamyl-phosphate reductase activity"/>
    <property type="evidence" value="ECO:0007669"/>
    <property type="project" value="UniProtKB-UniRule"/>
</dbReference>
<dbReference type="PANTHER" id="PTHR32338">
    <property type="entry name" value="N-ACETYL-GAMMA-GLUTAMYL-PHOSPHATE REDUCTASE, CHLOROPLASTIC-RELATED-RELATED"/>
    <property type="match status" value="1"/>
</dbReference>
<dbReference type="InterPro" id="IPR058924">
    <property type="entry name" value="AGPR_dimerisation_dom"/>
</dbReference>
<dbReference type="InterPro" id="IPR050085">
    <property type="entry name" value="AGPR"/>
</dbReference>
<protein>
    <recommendedName>
        <fullName evidence="7">N-acetyl-gamma-glutamyl-phosphate reductase</fullName>
        <shortName evidence="7">AGPR</shortName>
        <ecNumber evidence="7">1.2.1.38</ecNumber>
    </recommendedName>
    <alternativeName>
        <fullName evidence="7">N-acetyl-glutamate semialdehyde dehydrogenase</fullName>
        <shortName evidence="7">NAGSA dehydrogenase</shortName>
    </alternativeName>
</protein>
<dbReference type="NCBIfam" id="TIGR01850">
    <property type="entry name" value="argC"/>
    <property type="match status" value="1"/>
</dbReference>
<keyword evidence="5 7" id="KW-0560">Oxidoreductase</keyword>
<evidence type="ECO:0000256" key="1">
    <source>
        <dbReference type="ARBA" id="ARBA00004862"/>
    </source>
</evidence>
<dbReference type="CDD" id="cd23934">
    <property type="entry name" value="AGPR_1_C"/>
    <property type="match status" value="1"/>
</dbReference>
<dbReference type="EMBL" id="QPID01000012">
    <property type="protein sequence ID" value="RCU45099.1"/>
    <property type="molecule type" value="Genomic_DNA"/>
</dbReference>
<comment type="pathway">
    <text evidence="1 7">Amino-acid biosynthesis; L-arginine biosynthesis; N(2)-acetyl-L-ornithine from L-glutamate: step 3/4.</text>
</comment>
<evidence type="ECO:0000256" key="4">
    <source>
        <dbReference type="ARBA" id="ARBA00022857"/>
    </source>
</evidence>
<dbReference type="GO" id="GO:0051287">
    <property type="term" value="F:NAD binding"/>
    <property type="evidence" value="ECO:0007669"/>
    <property type="project" value="InterPro"/>
</dbReference>
<evidence type="ECO:0000256" key="6">
    <source>
        <dbReference type="ARBA" id="ARBA00050557"/>
    </source>
</evidence>
<dbReference type="FunFam" id="3.30.360.10:FF:000014">
    <property type="entry name" value="N-acetyl-gamma-glutamyl-phosphate reductase"/>
    <property type="match status" value="1"/>
</dbReference>
<evidence type="ECO:0000256" key="5">
    <source>
        <dbReference type="ARBA" id="ARBA00023002"/>
    </source>
</evidence>
<dbReference type="Gene3D" id="3.40.50.720">
    <property type="entry name" value="NAD(P)-binding Rossmann-like Domain"/>
    <property type="match status" value="1"/>
</dbReference>
<dbReference type="PANTHER" id="PTHR32338:SF10">
    <property type="entry name" value="N-ACETYL-GAMMA-GLUTAMYL-PHOSPHATE REDUCTASE, CHLOROPLASTIC-RELATED"/>
    <property type="match status" value="1"/>
</dbReference>
<keyword evidence="2 7" id="KW-0055">Arginine biosynthesis</keyword>
<comment type="catalytic activity">
    <reaction evidence="6 7">
        <text>N-acetyl-L-glutamate 5-semialdehyde + phosphate + NADP(+) = N-acetyl-L-glutamyl 5-phosphate + NADPH + H(+)</text>
        <dbReference type="Rhea" id="RHEA:21588"/>
        <dbReference type="ChEBI" id="CHEBI:15378"/>
        <dbReference type="ChEBI" id="CHEBI:29123"/>
        <dbReference type="ChEBI" id="CHEBI:43474"/>
        <dbReference type="ChEBI" id="CHEBI:57783"/>
        <dbReference type="ChEBI" id="CHEBI:57936"/>
        <dbReference type="ChEBI" id="CHEBI:58349"/>
        <dbReference type="EC" id="1.2.1.38"/>
    </reaction>
</comment>
<dbReference type="CDD" id="cd17895">
    <property type="entry name" value="AGPR_1_N"/>
    <property type="match status" value="1"/>
</dbReference>
<comment type="function">
    <text evidence="7">Catalyzes the NADPH-dependent reduction of N-acetyl-5-glutamyl phosphate to yield N-acetyl-L-glutamate 5-semialdehyde.</text>
</comment>
<dbReference type="SUPFAM" id="SSF55347">
    <property type="entry name" value="Glyceraldehyde-3-phosphate dehydrogenase-like, C-terminal domain"/>
    <property type="match status" value="1"/>
</dbReference>
<dbReference type="GO" id="GO:0005737">
    <property type="term" value="C:cytoplasm"/>
    <property type="evidence" value="ECO:0007669"/>
    <property type="project" value="UniProtKB-SubCell"/>
</dbReference>
<keyword evidence="7" id="KW-0963">Cytoplasm</keyword>
<evidence type="ECO:0000256" key="2">
    <source>
        <dbReference type="ARBA" id="ARBA00022571"/>
    </source>
</evidence>
<dbReference type="PROSITE" id="PS01224">
    <property type="entry name" value="ARGC"/>
    <property type="match status" value="1"/>
</dbReference>
<dbReference type="Pfam" id="PF01118">
    <property type="entry name" value="Semialdhyde_dh"/>
    <property type="match status" value="1"/>
</dbReference>
<dbReference type="HAMAP" id="MF_00150">
    <property type="entry name" value="ArgC_type1"/>
    <property type="match status" value="1"/>
</dbReference>
<dbReference type="RefSeq" id="WP_114339618.1">
    <property type="nucleotide sequence ID" value="NZ_QPID01000012.1"/>
</dbReference>
<feature type="domain" description="Semialdehyde dehydrogenase NAD-binding" evidence="9">
    <location>
        <begin position="3"/>
        <end position="148"/>
    </location>
</feature>
<keyword evidence="4 7" id="KW-0521">NADP</keyword>